<evidence type="ECO:0000313" key="3">
    <source>
        <dbReference type="Proteomes" id="UP001595945"/>
    </source>
</evidence>
<dbReference type="RefSeq" id="WP_254267461.1">
    <property type="nucleotide sequence ID" value="NZ_CP100400.1"/>
</dbReference>
<dbReference type="PANTHER" id="PTHR43437:SF3">
    <property type="entry name" value="HYDROXYACYL-THIOESTER DEHYDRATASE TYPE 2, MITOCHONDRIAL"/>
    <property type="match status" value="1"/>
</dbReference>
<dbReference type="AlphaFoldDB" id="A0ABD5PXD1"/>
<feature type="domain" description="MaoC-like" evidence="1">
    <location>
        <begin position="12"/>
        <end position="106"/>
    </location>
</feature>
<reference evidence="2 3" key="1">
    <citation type="journal article" date="2019" name="Int. J. Syst. Evol. Microbiol.">
        <title>The Global Catalogue of Microorganisms (GCM) 10K type strain sequencing project: providing services to taxonomists for standard genome sequencing and annotation.</title>
        <authorList>
            <consortium name="The Broad Institute Genomics Platform"/>
            <consortium name="The Broad Institute Genome Sequencing Center for Infectious Disease"/>
            <person name="Wu L."/>
            <person name="Ma J."/>
        </authorList>
    </citation>
    <scope>NUCLEOTIDE SEQUENCE [LARGE SCALE GENOMIC DNA]</scope>
    <source>
        <strain evidence="2 3">XZYJ18</strain>
    </source>
</reference>
<evidence type="ECO:0000313" key="2">
    <source>
        <dbReference type="EMBL" id="MFC4823038.1"/>
    </source>
</evidence>
<evidence type="ECO:0000259" key="1">
    <source>
        <dbReference type="Pfam" id="PF01575"/>
    </source>
</evidence>
<sequence length="126" mass="14090">MTAPAAGDIRTFERTFTPEEVRQFAELSGDRQPRHLESDEEGRLLVHGLLTATMPTKIGGDFEVLGRSMTFEFLRPVYTGDTVTCEMTVETVEEHEDRYDLTASVTCENENGETVMTGTVEGLVRK</sequence>
<accession>A0ABD5PXD1</accession>
<dbReference type="GO" id="GO:0016836">
    <property type="term" value="F:hydro-lyase activity"/>
    <property type="evidence" value="ECO:0007669"/>
    <property type="project" value="UniProtKB-ARBA"/>
</dbReference>
<dbReference type="InterPro" id="IPR050965">
    <property type="entry name" value="UPF0336/Enoyl-CoA_hydratase"/>
</dbReference>
<protein>
    <submittedName>
        <fullName evidence="2">MaoC/PaaZ C-terminal domain-containing protein</fullName>
    </submittedName>
</protein>
<dbReference type="InterPro" id="IPR029069">
    <property type="entry name" value="HotDog_dom_sf"/>
</dbReference>
<dbReference type="GeneID" id="73045917"/>
<dbReference type="PANTHER" id="PTHR43437">
    <property type="entry name" value="HYDROXYACYL-THIOESTER DEHYDRATASE TYPE 2, MITOCHONDRIAL-RELATED"/>
    <property type="match status" value="1"/>
</dbReference>
<organism evidence="2 3">
    <name type="scientific">Halorussus aquaticus</name>
    <dbReference type="NCBI Taxonomy" id="2953748"/>
    <lineage>
        <taxon>Archaea</taxon>
        <taxon>Methanobacteriati</taxon>
        <taxon>Methanobacteriota</taxon>
        <taxon>Stenosarchaea group</taxon>
        <taxon>Halobacteria</taxon>
        <taxon>Halobacteriales</taxon>
        <taxon>Haladaptataceae</taxon>
        <taxon>Halorussus</taxon>
    </lineage>
</organism>
<dbReference type="Gene3D" id="3.10.129.10">
    <property type="entry name" value="Hotdog Thioesterase"/>
    <property type="match status" value="1"/>
</dbReference>
<comment type="caution">
    <text evidence="2">The sequence shown here is derived from an EMBL/GenBank/DDBJ whole genome shotgun (WGS) entry which is preliminary data.</text>
</comment>
<keyword evidence="3" id="KW-1185">Reference proteome</keyword>
<dbReference type="Proteomes" id="UP001595945">
    <property type="component" value="Unassembled WGS sequence"/>
</dbReference>
<dbReference type="EMBL" id="JBHSHT010000001">
    <property type="protein sequence ID" value="MFC4823038.1"/>
    <property type="molecule type" value="Genomic_DNA"/>
</dbReference>
<dbReference type="SUPFAM" id="SSF54637">
    <property type="entry name" value="Thioesterase/thiol ester dehydrase-isomerase"/>
    <property type="match status" value="1"/>
</dbReference>
<dbReference type="Pfam" id="PF01575">
    <property type="entry name" value="MaoC_dehydratas"/>
    <property type="match status" value="1"/>
</dbReference>
<name>A0ABD5PXD1_9EURY</name>
<proteinExistence type="predicted"/>
<dbReference type="InterPro" id="IPR002539">
    <property type="entry name" value="MaoC-like_dom"/>
</dbReference>
<gene>
    <name evidence="2" type="ORF">ACFO9K_02060</name>
</gene>